<dbReference type="PANTHER" id="PTHR32194">
    <property type="entry name" value="METALLOPROTEASE TLDD"/>
    <property type="match status" value="1"/>
</dbReference>
<dbReference type="InterPro" id="IPR023333">
    <property type="entry name" value="Proteasome_suB-type"/>
</dbReference>
<dbReference type="EC" id="3.4.25.1" evidence="4"/>
<dbReference type="GO" id="GO:0005737">
    <property type="term" value="C:cytoplasm"/>
    <property type="evidence" value="ECO:0007669"/>
    <property type="project" value="TreeGrafter"/>
</dbReference>
<protein>
    <submittedName>
        <fullName evidence="4">Putative Proteasome endopeptidase complex</fullName>
        <ecNumber evidence="4">3.4.25.1</ecNumber>
    </submittedName>
</protein>
<sequence length="270" mass="30000">MTTVIAIKCKDGIVIASDGQGTSNTIKLKSKKIYGINKFVGLGGAGDSSQIKFVVNQLEKDLKPNECKEFEVEELLQAMIAKTFANLHKFKNVDHCSNSGYYLESFLPFCPDILIITKVKNEKGETFYLYRGGFGEIGRFKVKTSDVFLVSNDFEAIGSGSNLAYLVLNQQTRMYSLTNKKLTDLPLSICIGIALYVISEVKDIDSLSGKDTQIAVIDKDGFREIPTDEQPNHYDTMVENLTSLIKDLSNNGKMKEMVKIMLSTSQTTIL</sequence>
<keyword evidence="2" id="KW-0645">Protease</keyword>
<dbReference type="SUPFAM" id="SSF56235">
    <property type="entry name" value="N-terminal nucleophile aminohydrolases (Ntn hydrolases)"/>
    <property type="match status" value="1"/>
</dbReference>
<dbReference type="PANTHER" id="PTHR32194:SF0">
    <property type="entry name" value="ATP-DEPENDENT PROTEASE SUBUNIT HSLV"/>
    <property type="match status" value="1"/>
</dbReference>
<proteinExistence type="predicted"/>
<dbReference type="GO" id="GO:0005839">
    <property type="term" value="C:proteasome core complex"/>
    <property type="evidence" value="ECO:0007669"/>
    <property type="project" value="InterPro"/>
</dbReference>
<accession>A0A557SWH7</accession>
<evidence type="ECO:0000256" key="1">
    <source>
        <dbReference type="ARBA" id="ARBA00022490"/>
    </source>
</evidence>
<dbReference type="Gene3D" id="3.60.20.10">
    <property type="entry name" value="Glutamine Phosphoribosylpyrophosphate, subunit 1, domain 1"/>
    <property type="match status" value="1"/>
</dbReference>
<organism evidence="4 5">
    <name type="scientific">Candidatus Nitrosocosmicus arcticus</name>
    <dbReference type="NCBI Taxonomy" id="2035267"/>
    <lineage>
        <taxon>Archaea</taxon>
        <taxon>Nitrososphaerota</taxon>
        <taxon>Nitrososphaeria</taxon>
        <taxon>Nitrososphaerales</taxon>
        <taxon>Nitrososphaeraceae</taxon>
        <taxon>Candidatus Nitrosocosmicus</taxon>
    </lineage>
</organism>
<keyword evidence="1" id="KW-0963">Cytoplasm</keyword>
<keyword evidence="5" id="KW-1185">Reference proteome</keyword>
<dbReference type="RefSeq" id="WP_186434117.1">
    <property type="nucleotide sequence ID" value="NZ_ML675581.1"/>
</dbReference>
<dbReference type="GO" id="GO:0051603">
    <property type="term" value="P:proteolysis involved in protein catabolic process"/>
    <property type="evidence" value="ECO:0007669"/>
    <property type="project" value="InterPro"/>
</dbReference>
<dbReference type="EMBL" id="VOAH01000005">
    <property type="protein sequence ID" value="TVP40956.1"/>
    <property type="molecule type" value="Genomic_DNA"/>
</dbReference>
<dbReference type="OrthoDB" id="11400at2157"/>
<reference evidence="4 5" key="1">
    <citation type="journal article" date="2019" name="Front. Microbiol.">
        <title>Ammonia Oxidation by the Arctic Terrestrial Thaumarchaeote Candidatus Nitrosocosmicus arcticus Is Stimulated by Increasing Temperatures.</title>
        <authorList>
            <person name="Alves R.J.E."/>
            <person name="Kerou M."/>
            <person name="Zappe A."/>
            <person name="Bittner R."/>
            <person name="Abby S.S."/>
            <person name="Schmidt H.A."/>
            <person name="Pfeifer K."/>
            <person name="Schleper C."/>
        </authorList>
    </citation>
    <scope>NUCLEOTIDE SEQUENCE [LARGE SCALE GENOMIC DNA]</scope>
    <source>
        <strain evidence="4 5">Kfb</strain>
    </source>
</reference>
<dbReference type="InterPro" id="IPR029055">
    <property type="entry name" value="Ntn_hydrolases_N"/>
</dbReference>
<keyword evidence="3 4" id="KW-0378">Hydrolase</keyword>
<keyword evidence="4" id="KW-0647">Proteasome</keyword>
<name>A0A557SWH7_9ARCH</name>
<dbReference type="CDD" id="cd01906">
    <property type="entry name" value="proteasome_protease_HslV"/>
    <property type="match status" value="1"/>
</dbReference>
<dbReference type="AlphaFoldDB" id="A0A557SWH7"/>
<dbReference type="Pfam" id="PF00227">
    <property type="entry name" value="Proteasome"/>
    <property type="match status" value="1"/>
</dbReference>
<comment type="caution">
    <text evidence="4">The sequence shown here is derived from an EMBL/GenBank/DDBJ whole genome shotgun (WGS) entry which is preliminary data.</text>
</comment>
<dbReference type="InterPro" id="IPR001353">
    <property type="entry name" value="Proteasome_sua/b"/>
</dbReference>
<evidence type="ECO:0000313" key="4">
    <source>
        <dbReference type="EMBL" id="TVP40956.1"/>
    </source>
</evidence>
<gene>
    <name evidence="4" type="ORF">NARC_50137</name>
</gene>
<evidence type="ECO:0000313" key="5">
    <source>
        <dbReference type="Proteomes" id="UP000315289"/>
    </source>
</evidence>
<evidence type="ECO:0000256" key="3">
    <source>
        <dbReference type="ARBA" id="ARBA00022801"/>
    </source>
</evidence>
<evidence type="ECO:0000256" key="2">
    <source>
        <dbReference type="ARBA" id="ARBA00022670"/>
    </source>
</evidence>
<dbReference type="GO" id="GO:0004175">
    <property type="term" value="F:endopeptidase activity"/>
    <property type="evidence" value="ECO:0007669"/>
    <property type="project" value="UniProtKB-ARBA"/>
</dbReference>
<dbReference type="Proteomes" id="UP000315289">
    <property type="component" value="Unassembled WGS sequence"/>
</dbReference>